<evidence type="ECO:0000256" key="3">
    <source>
        <dbReference type="ARBA" id="ARBA00022598"/>
    </source>
</evidence>
<reference evidence="11" key="1">
    <citation type="submission" date="2016-11" db="EMBL/GenBank/DDBJ databases">
        <authorList>
            <person name="Varghese N."/>
            <person name="Submissions S."/>
        </authorList>
    </citation>
    <scope>NUCLEOTIDE SEQUENCE [LARGE SCALE GENOMIC DNA]</scope>
    <source>
        <strain evidence="11">DSM 10349</strain>
    </source>
</reference>
<evidence type="ECO:0000313" key="10">
    <source>
        <dbReference type="EMBL" id="SHK35536.1"/>
    </source>
</evidence>
<dbReference type="PANTHER" id="PTHR43033:SF1">
    <property type="entry name" value="TRNA(ILE)-LYSIDINE SYNTHASE-RELATED"/>
    <property type="match status" value="1"/>
</dbReference>
<organism evidence="10 11">
    <name type="scientific">Desulforamulus aeronauticus DSM 10349</name>
    <dbReference type="NCBI Taxonomy" id="1121421"/>
    <lineage>
        <taxon>Bacteria</taxon>
        <taxon>Bacillati</taxon>
        <taxon>Bacillota</taxon>
        <taxon>Clostridia</taxon>
        <taxon>Eubacteriales</taxon>
        <taxon>Peptococcaceae</taxon>
        <taxon>Desulforamulus</taxon>
    </lineage>
</organism>
<dbReference type="STRING" id="1121421.SAMN02745123_01602"/>
<evidence type="ECO:0000256" key="2">
    <source>
        <dbReference type="ARBA" id="ARBA00022490"/>
    </source>
</evidence>
<name>A0A1M6RSX8_9FIRM</name>
<evidence type="ECO:0000256" key="4">
    <source>
        <dbReference type="ARBA" id="ARBA00022694"/>
    </source>
</evidence>
<dbReference type="GO" id="GO:0006400">
    <property type="term" value="P:tRNA modification"/>
    <property type="evidence" value="ECO:0007669"/>
    <property type="project" value="UniProtKB-UniRule"/>
</dbReference>
<dbReference type="SUPFAM" id="SSF56037">
    <property type="entry name" value="PheT/TilS domain"/>
    <property type="match status" value="1"/>
</dbReference>
<dbReference type="InterPro" id="IPR012094">
    <property type="entry name" value="tRNA_Ile_lys_synt"/>
</dbReference>
<dbReference type="PANTHER" id="PTHR43033">
    <property type="entry name" value="TRNA(ILE)-LYSIDINE SYNTHASE-RELATED"/>
    <property type="match status" value="1"/>
</dbReference>
<dbReference type="Pfam" id="PF01171">
    <property type="entry name" value="ATP_bind_3"/>
    <property type="match status" value="1"/>
</dbReference>
<evidence type="ECO:0000313" key="11">
    <source>
        <dbReference type="Proteomes" id="UP000183997"/>
    </source>
</evidence>
<dbReference type="GO" id="GO:0005524">
    <property type="term" value="F:ATP binding"/>
    <property type="evidence" value="ECO:0007669"/>
    <property type="project" value="UniProtKB-UniRule"/>
</dbReference>
<feature type="domain" description="Lysidine-tRNA(Ile) synthetase C-terminal" evidence="9">
    <location>
        <begin position="389"/>
        <end position="463"/>
    </location>
</feature>
<dbReference type="EMBL" id="FRAR01000011">
    <property type="protein sequence ID" value="SHK35536.1"/>
    <property type="molecule type" value="Genomic_DNA"/>
</dbReference>
<dbReference type="Pfam" id="PF11734">
    <property type="entry name" value="TilS_C"/>
    <property type="match status" value="1"/>
</dbReference>
<comment type="catalytic activity">
    <reaction evidence="7 8">
        <text>cytidine(34) in tRNA(Ile2) + L-lysine + ATP = lysidine(34) in tRNA(Ile2) + AMP + diphosphate + H(+)</text>
        <dbReference type="Rhea" id="RHEA:43744"/>
        <dbReference type="Rhea" id="RHEA-COMP:10625"/>
        <dbReference type="Rhea" id="RHEA-COMP:10670"/>
        <dbReference type="ChEBI" id="CHEBI:15378"/>
        <dbReference type="ChEBI" id="CHEBI:30616"/>
        <dbReference type="ChEBI" id="CHEBI:32551"/>
        <dbReference type="ChEBI" id="CHEBI:33019"/>
        <dbReference type="ChEBI" id="CHEBI:82748"/>
        <dbReference type="ChEBI" id="CHEBI:83665"/>
        <dbReference type="ChEBI" id="CHEBI:456215"/>
        <dbReference type="EC" id="6.3.4.19"/>
    </reaction>
</comment>
<dbReference type="HAMAP" id="MF_01161">
    <property type="entry name" value="tRNA_Ile_lys_synt"/>
    <property type="match status" value="1"/>
</dbReference>
<dbReference type="EC" id="6.3.4.19" evidence="8"/>
<dbReference type="NCBIfam" id="TIGR02432">
    <property type="entry name" value="lysidine_TilS_N"/>
    <property type="match status" value="1"/>
</dbReference>
<dbReference type="InterPro" id="IPR012795">
    <property type="entry name" value="tRNA_Ile_lys_synt_N"/>
</dbReference>
<keyword evidence="11" id="KW-1185">Reference proteome</keyword>
<evidence type="ECO:0000256" key="6">
    <source>
        <dbReference type="ARBA" id="ARBA00022840"/>
    </source>
</evidence>
<dbReference type="GO" id="GO:0005737">
    <property type="term" value="C:cytoplasm"/>
    <property type="evidence" value="ECO:0007669"/>
    <property type="project" value="UniProtKB-SubCell"/>
</dbReference>
<dbReference type="GO" id="GO:0032267">
    <property type="term" value="F:tRNA(Ile)-lysidine synthase activity"/>
    <property type="evidence" value="ECO:0007669"/>
    <property type="project" value="UniProtKB-EC"/>
</dbReference>
<dbReference type="Gene3D" id="1.20.59.20">
    <property type="match status" value="1"/>
</dbReference>
<protein>
    <recommendedName>
        <fullName evidence="8">tRNA(Ile)-lysidine synthase</fullName>
        <ecNumber evidence="8">6.3.4.19</ecNumber>
    </recommendedName>
    <alternativeName>
        <fullName evidence="8">tRNA(Ile)-2-lysyl-cytidine synthase</fullName>
    </alternativeName>
    <alternativeName>
        <fullName evidence="8">tRNA(Ile)-lysidine synthetase</fullName>
    </alternativeName>
</protein>
<evidence type="ECO:0000256" key="7">
    <source>
        <dbReference type="ARBA" id="ARBA00048539"/>
    </source>
</evidence>
<evidence type="ECO:0000256" key="5">
    <source>
        <dbReference type="ARBA" id="ARBA00022741"/>
    </source>
</evidence>
<dbReference type="SUPFAM" id="SSF82829">
    <property type="entry name" value="MesJ substrate recognition domain-like"/>
    <property type="match status" value="1"/>
</dbReference>
<dbReference type="RefSeq" id="WP_072912808.1">
    <property type="nucleotide sequence ID" value="NZ_FRAR01000011.1"/>
</dbReference>
<keyword evidence="5 8" id="KW-0547">Nucleotide-binding</keyword>
<dbReference type="Proteomes" id="UP000183997">
    <property type="component" value="Unassembled WGS sequence"/>
</dbReference>
<evidence type="ECO:0000259" key="9">
    <source>
        <dbReference type="SMART" id="SM00977"/>
    </source>
</evidence>
<dbReference type="SMART" id="SM00977">
    <property type="entry name" value="TilS_C"/>
    <property type="match status" value="1"/>
</dbReference>
<comment type="subcellular location">
    <subcellularLocation>
        <location evidence="1 8">Cytoplasm</location>
    </subcellularLocation>
</comment>
<dbReference type="InterPro" id="IPR012796">
    <property type="entry name" value="Lysidine-tRNA-synth_C"/>
</dbReference>
<accession>A0A1M6RSX8</accession>
<dbReference type="InterPro" id="IPR011063">
    <property type="entry name" value="TilS/TtcA_N"/>
</dbReference>
<dbReference type="SUPFAM" id="SSF52402">
    <property type="entry name" value="Adenine nucleotide alpha hydrolases-like"/>
    <property type="match status" value="1"/>
</dbReference>
<keyword evidence="3 8" id="KW-0436">Ligase</keyword>
<dbReference type="InterPro" id="IPR014729">
    <property type="entry name" value="Rossmann-like_a/b/a_fold"/>
</dbReference>
<feature type="binding site" evidence="8">
    <location>
        <begin position="28"/>
        <end position="33"/>
    </location>
    <ligand>
        <name>ATP</name>
        <dbReference type="ChEBI" id="CHEBI:30616"/>
    </ligand>
</feature>
<sequence>MGVLEKVRKELARYPMVEPGQLVIVGVSGGPDSMALLHILQSLAQEMKISLYVAHLNHMFRGEEAQADADLVQAFCFRSGIPCRVVNRDVPAYARERRLSAQVAAREIRYQFFYEVLQETGGQKLALAHHANDQAESVLMNLLRGSGLRGLGGIAPVRDDCVIRPLLGIHRLEIESYCQDMGIPYRIDSSNLKLIYRRNKLRHQLIPLLQKEYSPGIIDILGRLAEQARSEDELLEQLTQEAYEKVLQTEKTNEIILDRQILSQQAVALVRRVLRLSWQKMQGTRRELTFGHIENLVRNMAGGGPERVWELPEGIRVRLSSGAVTFMAGDTLQRESDQIHPLSVPGSVITTAGQRLTAEVLPRVELVQDPEKLPLQVAALDFSKVKFPLVVRFRQEGDAITPFGLGREVKLKKLLIDRKIPRHQRDNIPLVVEQQTGRILWVAGVRMADQVGITSETQKLILLTLENGNSSNTQIDNK</sequence>
<comment type="domain">
    <text evidence="8">The N-terminal region contains the highly conserved SGGXDS motif, predicted to be a P-loop motif involved in ATP binding.</text>
</comment>
<gene>
    <name evidence="8" type="primary">tilS</name>
    <name evidence="10" type="ORF">SAMN02745123_01602</name>
</gene>
<comment type="function">
    <text evidence="8">Ligates lysine onto the cytidine present at position 34 of the AUA codon-specific tRNA(Ile) that contains the anticodon CAU, in an ATP-dependent manner. Cytidine is converted to lysidine, thus changing the amino acid specificity of the tRNA from methionine to isoleucine.</text>
</comment>
<keyword evidence="4 8" id="KW-0819">tRNA processing</keyword>
<keyword evidence="2 8" id="KW-0963">Cytoplasm</keyword>
<keyword evidence="6 8" id="KW-0067">ATP-binding</keyword>
<comment type="similarity">
    <text evidence="8">Belongs to the tRNA(Ile)-lysidine synthase family.</text>
</comment>
<proteinExistence type="inferred from homology"/>
<dbReference type="AlphaFoldDB" id="A0A1M6RSX8"/>
<dbReference type="NCBIfam" id="TIGR02433">
    <property type="entry name" value="lysidine_TilS_C"/>
    <property type="match status" value="1"/>
</dbReference>
<evidence type="ECO:0000256" key="1">
    <source>
        <dbReference type="ARBA" id="ARBA00004496"/>
    </source>
</evidence>
<dbReference type="OrthoDB" id="9807403at2"/>
<dbReference type="CDD" id="cd01992">
    <property type="entry name" value="TilS_N"/>
    <property type="match status" value="1"/>
</dbReference>
<dbReference type="Gene3D" id="3.40.50.620">
    <property type="entry name" value="HUPs"/>
    <property type="match status" value="1"/>
</dbReference>
<evidence type="ECO:0000256" key="8">
    <source>
        <dbReference type="HAMAP-Rule" id="MF_01161"/>
    </source>
</evidence>